<name>A0A2I0UHL2_LIMLA</name>
<proteinExistence type="predicted"/>
<organism evidence="1 2">
    <name type="scientific">Limosa lapponica baueri</name>
    <dbReference type="NCBI Taxonomy" id="1758121"/>
    <lineage>
        <taxon>Eukaryota</taxon>
        <taxon>Metazoa</taxon>
        <taxon>Chordata</taxon>
        <taxon>Craniata</taxon>
        <taxon>Vertebrata</taxon>
        <taxon>Euteleostomi</taxon>
        <taxon>Archelosauria</taxon>
        <taxon>Archosauria</taxon>
        <taxon>Dinosauria</taxon>
        <taxon>Saurischia</taxon>
        <taxon>Theropoda</taxon>
        <taxon>Coelurosauria</taxon>
        <taxon>Aves</taxon>
        <taxon>Neognathae</taxon>
        <taxon>Neoaves</taxon>
        <taxon>Charadriiformes</taxon>
        <taxon>Scolopacidae</taxon>
        <taxon>Limosa</taxon>
    </lineage>
</organism>
<reference evidence="2" key="1">
    <citation type="submission" date="2017-11" db="EMBL/GenBank/DDBJ databases">
        <authorList>
            <person name="Lima N.C."/>
            <person name="Parody-Merino A.M."/>
            <person name="Battley P.F."/>
            <person name="Fidler A.E."/>
            <person name="Prosdocimi F."/>
        </authorList>
    </citation>
    <scope>NUCLEOTIDE SEQUENCE [LARGE SCALE GENOMIC DNA]</scope>
</reference>
<accession>A0A2I0UHL2</accession>
<dbReference type="Proteomes" id="UP000233556">
    <property type="component" value="Unassembled WGS sequence"/>
</dbReference>
<dbReference type="AlphaFoldDB" id="A0A2I0UHL2"/>
<evidence type="ECO:0000313" key="1">
    <source>
        <dbReference type="EMBL" id="PKU45521.1"/>
    </source>
</evidence>
<sequence>MGVALFVNDQLEHVGLCLQMDEEPIETLWMSTPETSPVSLTNSCQGLKGEYVKFSVLIKGKSVVSFIMYP</sequence>
<dbReference type="EMBL" id="KZ505755">
    <property type="protein sequence ID" value="PKU45521.1"/>
    <property type="molecule type" value="Genomic_DNA"/>
</dbReference>
<keyword evidence="2" id="KW-1185">Reference proteome</keyword>
<evidence type="ECO:0000313" key="2">
    <source>
        <dbReference type="Proteomes" id="UP000233556"/>
    </source>
</evidence>
<protein>
    <submittedName>
        <fullName evidence="1">Uncharacterized protein</fullName>
    </submittedName>
</protein>
<reference evidence="2" key="2">
    <citation type="submission" date="2017-12" db="EMBL/GenBank/DDBJ databases">
        <title>Genome sequence of the Bar-tailed Godwit (Limosa lapponica baueri).</title>
        <authorList>
            <person name="Lima N.C.B."/>
            <person name="Parody-Merino A.M."/>
            <person name="Battley P.F."/>
            <person name="Fidler A.E."/>
            <person name="Prosdocimi F."/>
        </authorList>
    </citation>
    <scope>NUCLEOTIDE SEQUENCE [LARGE SCALE GENOMIC DNA]</scope>
</reference>
<gene>
    <name evidence="1" type="ORF">llap_4167</name>
</gene>